<gene>
    <name evidence="1" type="ORF">EZMO1_0754</name>
</gene>
<sequence length="131" mass="14938">MKAPIEPEMQYRFKSRVYVIISVGETEMIVSDRYDGEELHITKDEFYKSWMDDQIRLISGRISSSTKEKLKTPISTLSEKQKKSALRKETYIKKFVAEKDKLKIIGIGWSLAAPLLPQHPAYGSVLGVSVS</sequence>
<reference evidence="1 2" key="1">
    <citation type="journal article" date="2016" name="Front. Microbiol.">
        <title>Genomic Insight into the Host-Endosymbiont Relationship of Endozoicomonas montiporae CL-33(T) with its Coral Host.</title>
        <authorList>
            <person name="Ding J.-Y."/>
            <person name="Shiu J.-H."/>
            <person name="Chen W.-M."/>
            <person name="Chiang Y.-R."/>
            <person name="Tang S.-L."/>
        </authorList>
    </citation>
    <scope>NUCLEOTIDE SEQUENCE [LARGE SCALE GENOMIC DNA]</scope>
    <source>
        <strain evidence="1 2">CL-33</strain>
    </source>
</reference>
<dbReference type="RefSeq" id="WP_145912458.1">
    <property type="nucleotide sequence ID" value="NZ_CP013251.1"/>
</dbReference>
<name>A0A142B8A5_9GAMM</name>
<evidence type="ECO:0000313" key="2">
    <source>
        <dbReference type="Proteomes" id="UP000071065"/>
    </source>
</evidence>
<dbReference type="PATRIC" id="fig|570277.3.peg.816"/>
<dbReference type="EMBL" id="CP013251">
    <property type="protein sequence ID" value="AMO54981.1"/>
    <property type="molecule type" value="Genomic_DNA"/>
</dbReference>
<dbReference type="AlphaFoldDB" id="A0A142B8A5"/>
<proteinExistence type="predicted"/>
<dbReference type="Proteomes" id="UP000071065">
    <property type="component" value="Chromosome"/>
</dbReference>
<dbReference type="STRING" id="570277.EZMO1_0754"/>
<dbReference type="KEGG" id="emp:EZMO1_0754"/>
<evidence type="ECO:0000313" key="1">
    <source>
        <dbReference type="EMBL" id="AMO54981.1"/>
    </source>
</evidence>
<organism evidence="1 2">
    <name type="scientific">Endozoicomonas montiporae CL-33</name>
    <dbReference type="NCBI Taxonomy" id="570277"/>
    <lineage>
        <taxon>Bacteria</taxon>
        <taxon>Pseudomonadati</taxon>
        <taxon>Pseudomonadota</taxon>
        <taxon>Gammaproteobacteria</taxon>
        <taxon>Oceanospirillales</taxon>
        <taxon>Endozoicomonadaceae</taxon>
        <taxon>Endozoicomonas</taxon>
    </lineage>
</organism>
<dbReference type="OrthoDB" id="501284at2"/>
<protein>
    <submittedName>
        <fullName evidence="1">Uncharacterized protein</fullName>
    </submittedName>
</protein>
<accession>A0A142B8A5</accession>